<evidence type="ECO:0000256" key="1">
    <source>
        <dbReference type="SAM" id="MobiDB-lite"/>
    </source>
</evidence>
<accession>A0A2M4C830</accession>
<dbReference type="EMBL" id="GGFJ01012319">
    <property type="protein sequence ID" value="MBW61460.1"/>
    <property type="molecule type" value="Transcribed_RNA"/>
</dbReference>
<reference evidence="2" key="1">
    <citation type="submission" date="2018-01" db="EMBL/GenBank/DDBJ databases">
        <title>An insight into the sialome of Amazonian anophelines.</title>
        <authorList>
            <person name="Ribeiro J.M."/>
            <person name="Scarpassa V."/>
            <person name="Calvo E."/>
        </authorList>
    </citation>
    <scope>NUCLEOTIDE SEQUENCE</scope>
    <source>
        <tissue evidence="2">Salivary glands</tissue>
    </source>
</reference>
<feature type="compositionally biased region" description="Low complexity" evidence="1">
    <location>
        <begin position="80"/>
        <end position="100"/>
    </location>
</feature>
<name>A0A2M4C830_9DIPT</name>
<organism evidence="2">
    <name type="scientific">Anopheles marajoara</name>
    <dbReference type="NCBI Taxonomy" id="58244"/>
    <lineage>
        <taxon>Eukaryota</taxon>
        <taxon>Metazoa</taxon>
        <taxon>Ecdysozoa</taxon>
        <taxon>Arthropoda</taxon>
        <taxon>Hexapoda</taxon>
        <taxon>Insecta</taxon>
        <taxon>Pterygota</taxon>
        <taxon>Neoptera</taxon>
        <taxon>Endopterygota</taxon>
        <taxon>Diptera</taxon>
        <taxon>Nematocera</taxon>
        <taxon>Culicoidea</taxon>
        <taxon>Culicidae</taxon>
        <taxon>Anophelinae</taxon>
        <taxon>Anopheles</taxon>
    </lineage>
</organism>
<sequence length="109" mass="11709">MPPISCYRCKSDLPSVCVLVAAASDTLAATLEINSLGLNHFRRSVTVTQQDDARRGYCCSRRRLLRNGPVSGGLVRKNGFSISRSPSFRSPQSQSPSARSVNGSSQHGA</sequence>
<dbReference type="AlphaFoldDB" id="A0A2M4C830"/>
<proteinExistence type="predicted"/>
<protein>
    <submittedName>
        <fullName evidence="2">Putative secreted protein</fullName>
    </submittedName>
</protein>
<feature type="region of interest" description="Disordered" evidence="1">
    <location>
        <begin position="68"/>
        <end position="109"/>
    </location>
</feature>
<evidence type="ECO:0000313" key="2">
    <source>
        <dbReference type="EMBL" id="MBW61460.1"/>
    </source>
</evidence>